<feature type="non-terminal residue" evidence="10">
    <location>
        <position position="410"/>
    </location>
</feature>
<dbReference type="GO" id="GO:0012505">
    <property type="term" value="C:endomembrane system"/>
    <property type="evidence" value="ECO:0007669"/>
    <property type="project" value="UniProtKB-SubCell"/>
</dbReference>
<dbReference type="Pfam" id="PF03030">
    <property type="entry name" value="H_PPase"/>
    <property type="match status" value="1"/>
</dbReference>
<reference evidence="10" key="1">
    <citation type="submission" date="2018-06" db="EMBL/GenBank/DDBJ databases">
        <authorList>
            <person name="Zhirakovskaya E."/>
        </authorList>
    </citation>
    <scope>NUCLEOTIDE SEQUENCE</scope>
</reference>
<keyword evidence="10" id="KW-0378">Hydrolase</keyword>
<keyword evidence="6 9" id="KW-1133">Transmembrane helix</keyword>
<feature type="transmembrane region" description="Helical" evidence="9">
    <location>
        <begin position="334"/>
        <end position="355"/>
    </location>
</feature>
<evidence type="ECO:0000256" key="9">
    <source>
        <dbReference type="SAM" id="Phobius"/>
    </source>
</evidence>
<organism evidence="10">
    <name type="scientific">hydrothermal vent metagenome</name>
    <dbReference type="NCBI Taxonomy" id="652676"/>
    <lineage>
        <taxon>unclassified sequences</taxon>
        <taxon>metagenomes</taxon>
        <taxon>ecological metagenomes</taxon>
    </lineage>
</organism>
<keyword evidence="2" id="KW-0813">Transport</keyword>
<gene>
    <name evidence="10" type="ORF">MNBD_BACTEROID05-922</name>
</gene>
<feature type="transmembrane region" description="Helical" evidence="9">
    <location>
        <begin position="171"/>
        <end position="190"/>
    </location>
</feature>
<dbReference type="GO" id="GO:0009678">
    <property type="term" value="F:diphosphate hydrolysis-driven proton transmembrane transporter activity"/>
    <property type="evidence" value="ECO:0007669"/>
    <property type="project" value="InterPro"/>
</dbReference>
<evidence type="ECO:0000256" key="4">
    <source>
        <dbReference type="ARBA" id="ARBA00022842"/>
    </source>
</evidence>
<evidence type="ECO:0000313" key="10">
    <source>
        <dbReference type="EMBL" id="VAW19356.1"/>
    </source>
</evidence>
<keyword evidence="8 9" id="KW-0472">Membrane</keyword>
<sequence length="410" mass="43012">MLDLFLLVPLCALTALCFAWFLTLKVLKADEGNDRMKEIATAVRDGATAYLRRQYKVSGMFFGVVFLLLLILAFQGYLVMFVPFAFLTGGFFSGLAGFCGMKIATSASARTANVCQTKGLNAGLRLAFSSGAVMGFVVVGLGLMDLSMWYLSLDWFYENNSLPSGIDKVTTITSTMLTFGMGASFQALFARVGGGIFTKAADVGADLVGKVEVGIPEDDPRNPAVIADNVGDNVGDVAGMGADLYESYISSIVATGALGVAAGLGIKGLILPMFLAGAGILSSIIGFVFVRTGEDASQKLLLKALHKGVNVASFIVVVATYFLIKYFLGPQYLGIAWAVITGLVAGILIGTFTEYFTSSHYKPTQGIAKSALTGTATLIIEGIGVGMMSTVYPIIVISIAILASFGFAGG</sequence>
<dbReference type="AlphaFoldDB" id="A0A3B0UII7"/>
<accession>A0A3B0UII7</accession>
<feature type="transmembrane region" description="Helical" evidence="9">
    <location>
        <begin position="84"/>
        <end position="105"/>
    </location>
</feature>
<dbReference type="EC" id="3.6.1.1" evidence="10"/>
<feature type="transmembrane region" description="Helical" evidence="9">
    <location>
        <begin position="248"/>
        <end position="266"/>
    </location>
</feature>
<keyword evidence="3 9" id="KW-0812">Transmembrane</keyword>
<keyword evidence="4" id="KW-0460">Magnesium</keyword>
<protein>
    <submittedName>
        <fullName evidence="10">Pyrophosphate-energized proton pump</fullName>
        <ecNumber evidence="10">3.6.1.1</ecNumber>
    </submittedName>
</protein>
<name>A0A3B0UII7_9ZZZZ</name>
<feature type="transmembrane region" description="Helical" evidence="9">
    <location>
        <begin position="272"/>
        <end position="290"/>
    </location>
</feature>
<evidence type="ECO:0000256" key="6">
    <source>
        <dbReference type="ARBA" id="ARBA00022989"/>
    </source>
</evidence>
<feature type="transmembrane region" description="Helical" evidence="9">
    <location>
        <begin position="6"/>
        <end position="27"/>
    </location>
</feature>
<dbReference type="GO" id="GO:0004427">
    <property type="term" value="F:inorganic diphosphate phosphatase activity"/>
    <property type="evidence" value="ECO:0007669"/>
    <property type="project" value="UniProtKB-EC"/>
</dbReference>
<evidence type="ECO:0000256" key="7">
    <source>
        <dbReference type="ARBA" id="ARBA00023065"/>
    </source>
</evidence>
<dbReference type="InterPro" id="IPR004131">
    <property type="entry name" value="PPase-energised_H-pump"/>
</dbReference>
<feature type="transmembrane region" description="Helical" evidence="9">
    <location>
        <begin position="126"/>
        <end position="151"/>
    </location>
</feature>
<dbReference type="GO" id="GO:0016020">
    <property type="term" value="C:membrane"/>
    <property type="evidence" value="ECO:0007669"/>
    <property type="project" value="InterPro"/>
</dbReference>
<keyword evidence="7" id="KW-0406">Ion transport</keyword>
<dbReference type="EMBL" id="UOEN01000466">
    <property type="protein sequence ID" value="VAW19356.1"/>
    <property type="molecule type" value="Genomic_DNA"/>
</dbReference>
<comment type="subcellular location">
    <subcellularLocation>
        <location evidence="1">Endomembrane system</location>
        <topology evidence="1">Multi-pass membrane protein</topology>
    </subcellularLocation>
</comment>
<evidence type="ECO:0000256" key="1">
    <source>
        <dbReference type="ARBA" id="ARBA00004127"/>
    </source>
</evidence>
<proteinExistence type="predicted"/>
<feature type="transmembrane region" description="Helical" evidence="9">
    <location>
        <begin position="311"/>
        <end position="328"/>
    </location>
</feature>
<evidence type="ECO:0000256" key="5">
    <source>
        <dbReference type="ARBA" id="ARBA00022967"/>
    </source>
</evidence>
<keyword evidence="5" id="KW-1278">Translocase</keyword>
<evidence type="ECO:0000256" key="8">
    <source>
        <dbReference type="ARBA" id="ARBA00023136"/>
    </source>
</evidence>
<dbReference type="PANTHER" id="PTHR31998">
    <property type="entry name" value="K(+)-INSENSITIVE PYROPHOSPHATE-ENERGIZED PROTON PUMP"/>
    <property type="match status" value="1"/>
</dbReference>
<feature type="transmembrane region" description="Helical" evidence="9">
    <location>
        <begin position="60"/>
        <end position="78"/>
    </location>
</feature>
<evidence type="ECO:0000256" key="3">
    <source>
        <dbReference type="ARBA" id="ARBA00022692"/>
    </source>
</evidence>
<evidence type="ECO:0000256" key="2">
    <source>
        <dbReference type="ARBA" id="ARBA00022448"/>
    </source>
</evidence>